<dbReference type="Proteomes" id="UP000321393">
    <property type="component" value="Unassembled WGS sequence"/>
</dbReference>
<accession>A0A5D3CTZ0</accession>
<evidence type="ECO:0000313" key="4">
    <source>
        <dbReference type="Proteomes" id="UP000321393"/>
    </source>
</evidence>
<feature type="region of interest" description="Disordered" evidence="1">
    <location>
        <begin position="212"/>
        <end position="237"/>
    </location>
</feature>
<feature type="compositionally biased region" description="Basic and acidic residues" evidence="1">
    <location>
        <begin position="222"/>
        <end position="237"/>
    </location>
</feature>
<sequence>MPLSKERGPFDGVPTAARAEEGSQTSPDFEFMGPTSGSGSVEGVAASVFQLFFLKIKAMGSAALLRGEVSFSLHDLFTKERIKGAGRGRATSPTSLAAEILKNENLMELLIPVEARPCPIPMDKPKIQSLPLAWATCCSNLFLRRLDALYSLALKDVDKSGKRDLNLQPQPWQGYALPLSYFRQLRREAKRLEGTKELGIISGVVEVLPETRTRKGLGNNESQDRGEAKELDQDKKE</sequence>
<feature type="region of interest" description="Disordered" evidence="1">
    <location>
        <begin position="1"/>
        <end position="35"/>
    </location>
</feature>
<proteinExistence type="predicted"/>
<evidence type="ECO:0000313" key="3">
    <source>
        <dbReference type="EMBL" id="TYK14678.1"/>
    </source>
</evidence>
<evidence type="ECO:0000313" key="2">
    <source>
        <dbReference type="EMBL" id="KAA0046384.1"/>
    </source>
</evidence>
<comment type="caution">
    <text evidence="3">The sequence shown here is derived from an EMBL/GenBank/DDBJ whole genome shotgun (WGS) entry which is preliminary data.</text>
</comment>
<name>A0A5D3CTZ0_CUCMM</name>
<dbReference type="EMBL" id="SSTE01014064">
    <property type="protein sequence ID" value="KAA0046384.1"/>
    <property type="molecule type" value="Genomic_DNA"/>
</dbReference>
<reference evidence="4 5" key="1">
    <citation type="submission" date="2019-08" db="EMBL/GenBank/DDBJ databases">
        <title>Draft genome sequences of two oriental melons (Cucumis melo L. var makuwa).</title>
        <authorList>
            <person name="Kwon S.-Y."/>
        </authorList>
    </citation>
    <scope>NUCLEOTIDE SEQUENCE [LARGE SCALE GENOMIC DNA]</scope>
    <source>
        <strain evidence="5">cv. Chang Bougi</strain>
        <strain evidence="4">cv. SW 3</strain>
        <tissue evidence="3">Leaf</tissue>
    </source>
</reference>
<protein>
    <submittedName>
        <fullName evidence="3">Uncharacterized protein</fullName>
    </submittedName>
</protein>
<dbReference type="OrthoDB" id="1749485at2759"/>
<dbReference type="AlphaFoldDB" id="A0A5D3CTZ0"/>
<dbReference type="AntiFam" id="ANF00011">
    <property type="entry name" value="tRNA translation"/>
</dbReference>
<evidence type="ECO:0000313" key="5">
    <source>
        <dbReference type="Proteomes" id="UP000321947"/>
    </source>
</evidence>
<dbReference type="EMBL" id="SSTD01009199">
    <property type="protein sequence ID" value="TYK14678.1"/>
    <property type="molecule type" value="Genomic_DNA"/>
</dbReference>
<organism evidence="3 5">
    <name type="scientific">Cucumis melo var. makuwa</name>
    <name type="common">Oriental melon</name>
    <dbReference type="NCBI Taxonomy" id="1194695"/>
    <lineage>
        <taxon>Eukaryota</taxon>
        <taxon>Viridiplantae</taxon>
        <taxon>Streptophyta</taxon>
        <taxon>Embryophyta</taxon>
        <taxon>Tracheophyta</taxon>
        <taxon>Spermatophyta</taxon>
        <taxon>Magnoliopsida</taxon>
        <taxon>eudicotyledons</taxon>
        <taxon>Gunneridae</taxon>
        <taxon>Pentapetalae</taxon>
        <taxon>rosids</taxon>
        <taxon>fabids</taxon>
        <taxon>Cucurbitales</taxon>
        <taxon>Cucurbitaceae</taxon>
        <taxon>Benincaseae</taxon>
        <taxon>Cucumis</taxon>
    </lineage>
</organism>
<dbReference type="Proteomes" id="UP000321947">
    <property type="component" value="Unassembled WGS sequence"/>
</dbReference>
<gene>
    <name evidence="3" type="ORF">E5676_scaffold663G00650</name>
    <name evidence="2" type="ORF">E6C27_scaffold149G001190</name>
</gene>
<evidence type="ECO:0000256" key="1">
    <source>
        <dbReference type="SAM" id="MobiDB-lite"/>
    </source>
</evidence>